<feature type="non-terminal residue" evidence="2">
    <location>
        <position position="1"/>
    </location>
</feature>
<dbReference type="Gene3D" id="2.60.260.20">
    <property type="entry name" value="Urease metallochaperone UreE, N-terminal domain"/>
    <property type="match status" value="1"/>
</dbReference>
<proteinExistence type="predicted"/>
<evidence type="ECO:0000313" key="3">
    <source>
        <dbReference type="Proteomes" id="UP001519887"/>
    </source>
</evidence>
<comment type="caution">
    <text evidence="2">The sequence shown here is derived from an EMBL/GenBank/DDBJ whole genome shotgun (WGS) entry which is preliminary data.</text>
</comment>
<evidence type="ECO:0000259" key="1">
    <source>
        <dbReference type="Pfam" id="PF01556"/>
    </source>
</evidence>
<dbReference type="SUPFAM" id="SSF49493">
    <property type="entry name" value="HSP40/DnaJ peptide-binding domain"/>
    <property type="match status" value="1"/>
</dbReference>
<feature type="domain" description="Chaperone DnaJ C-terminal" evidence="1">
    <location>
        <begin position="1"/>
        <end position="56"/>
    </location>
</feature>
<protein>
    <recommendedName>
        <fullName evidence="1">Chaperone DnaJ C-terminal domain-containing protein</fullName>
    </recommendedName>
</protein>
<dbReference type="InterPro" id="IPR002939">
    <property type="entry name" value="DnaJ_C"/>
</dbReference>
<organism evidence="2 3">
    <name type="scientific">Paenibacillus sepulcri</name>
    <dbReference type="NCBI Taxonomy" id="359917"/>
    <lineage>
        <taxon>Bacteria</taxon>
        <taxon>Bacillati</taxon>
        <taxon>Bacillota</taxon>
        <taxon>Bacilli</taxon>
        <taxon>Bacillales</taxon>
        <taxon>Paenibacillaceae</taxon>
        <taxon>Paenibacillus</taxon>
    </lineage>
</organism>
<name>A0ABS7CN35_9BACL</name>
<accession>A0ABS7CN35</accession>
<dbReference type="InterPro" id="IPR008971">
    <property type="entry name" value="HSP40/DnaJ_pept-bd"/>
</dbReference>
<gene>
    <name evidence="2" type="ORF">K0U00_49970</name>
</gene>
<reference evidence="2 3" key="1">
    <citation type="submission" date="2021-07" db="EMBL/GenBank/DDBJ databases">
        <title>Paenibacillus radiodurans sp. nov., isolated from the southeastern edge of Tengger Desert.</title>
        <authorList>
            <person name="Zhang G."/>
        </authorList>
    </citation>
    <scope>NUCLEOTIDE SEQUENCE [LARGE SCALE GENOMIC DNA]</scope>
    <source>
        <strain evidence="2 3">CCM 7311</strain>
    </source>
</reference>
<sequence>ALGTEAKIRLPGGSMLSVKVPPGIGAGQKLRLSGKGMRKPDGTAGDLYITVEVTVPSAGSEKVKELYSELAKEQSFDPRLA</sequence>
<evidence type="ECO:0000313" key="2">
    <source>
        <dbReference type="EMBL" id="MBW7462207.1"/>
    </source>
</evidence>
<dbReference type="Pfam" id="PF01556">
    <property type="entry name" value="DnaJ_C"/>
    <property type="match status" value="1"/>
</dbReference>
<keyword evidence="3" id="KW-1185">Reference proteome</keyword>
<dbReference type="EMBL" id="JAHZIK010003690">
    <property type="protein sequence ID" value="MBW7462207.1"/>
    <property type="molecule type" value="Genomic_DNA"/>
</dbReference>
<dbReference type="Proteomes" id="UP001519887">
    <property type="component" value="Unassembled WGS sequence"/>
</dbReference>